<dbReference type="GO" id="GO:0005743">
    <property type="term" value="C:mitochondrial inner membrane"/>
    <property type="evidence" value="ECO:0007669"/>
    <property type="project" value="UniProtKB-SubCell"/>
</dbReference>
<dbReference type="Pfam" id="PF05546">
    <property type="entry name" value="She9_MDM33"/>
    <property type="match status" value="1"/>
</dbReference>
<feature type="region of interest" description="Disordered" evidence="15">
    <location>
        <begin position="272"/>
        <end position="348"/>
    </location>
</feature>
<feature type="transmembrane region" description="Helical" evidence="13">
    <location>
        <begin position="504"/>
        <end position="524"/>
    </location>
</feature>
<keyword evidence="17" id="KW-1185">Reference proteome</keyword>
<dbReference type="InterPro" id="IPR008839">
    <property type="entry name" value="MDM33_fungi"/>
</dbReference>
<comment type="similarity">
    <text evidence="2 13">Belongs to the SHE9 family.</text>
</comment>
<dbReference type="InterPro" id="IPR000612">
    <property type="entry name" value="PMP3"/>
</dbReference>
<protein>
    <recommendedName>
        <fullName evidence="13">Sensitive to high expression protein 9, mitochondrial</fullName>
    </recommendedName>
</protein>
<evidence type="ECO:0000256" key="7">
    <source>
        <dbReference type="ARBA" id="ARBA00022946"/>
    </source>
</evidence>
<keyword evidence="10 13" id="KW-0496">Mitochondrion</keyword>
<feature type="compositionally biased region" description="Basic and acidic residues" evidence="15">
    <location>
        <begin position="150"/>
        <end position="166"/>
    </location>
</feature>
<dbReference type="EMBL" id="ML737728">
    <property type="protein sequence ID" value="KAE8361630.1"/>
    <property type="molecule type" value="Genomic_DNA"/>
</dbReference>
<evidence type="ECO:0000256" key="4">
    <source>
        <dbReference type="ARBA" id="ARBA00011182"/>
    </source>
</evidence>
<feature type="transmembrane region" description="Helical" evidence="13">
    <location>
        <begin position="33"/>
        <end position="53"/>
    </location>
</feature>
<evidence type="ECO:0000256" key="8">
    <source>
        <dbReference type="ARBA" id="ARBA00022989"/>
    </source>
</evidence>
<feature type="compositionally biased region" description="Polar residues" evidence="15">
    <location>
        <begin position="174"/>
        <end position="187"/>
    </location>
</feature>
<dbReference type="AlphaFoldDB" id="A0A5N6ZZB2"/>
<dbReference type="Pfam" id="PF01679">
    <property type="entry name" value="Pmp3"/>
    <property type="match status" value="1"/>
</dbReference>
<feature type="transmembrane region" description="Helical" evidence="13">
    <location>
        <begin position="6"/>
        <end position="26"/>
    </location>
</feature>
<feature type="compositionally biased region" description="Basic and acidic residues" evidence="15">
    <location>
        <begin position="274"/>
        <end position="290"/>
    </location>
</feature>
<evidence type="ECO:0000256" key="13">
    <source>
        <dbReference type="RuleBase" id="RU364128"/>
    </source>
</evidence>
<evidence type="ECO:0000256" key="3">
    <source>
        <dbReference type="ARBA" id="ARBA00009530"/>
    </source>
</evidence>
<organism evidence="16 17">
    <name type="scientific">Aspergillus caelatus</name>
    <dbReference type="NCBI Taxonomy" id="61420"/>
    <lineage>
        <taxon>Eukaryota</taxon>
        <taxon>Fungi</taxon>
        <taxon>Dikarya</taxon>
        <taxon>Ascomycota</taxon>
        <taxon>Pezizomycotina</taxon>
        <taxon>Eurotiomycetes</taxon>
        <taxon>Eurotiomycetidae</taxon>
        <taxon>Eurotiales</taxon>
        <taxon>Aspergillaceae</taxon>
        <taxon>Aspergillus</taxon>
        <taxon>Aspergillus subgen. Circumdati</taxon>
    </lineage>
</organism>
<dbReference type="Proteomes" id="UP000326268">
    <property type="component" value="Unassembled WGS sequence"/>
</dbReference>
<dbReference type="PANTHER" id="PTHR31961:SF3">
    <property type="entry name" value="SENSITIVE TO HIGH EXPRESSION PROTEIN 9, MITOCHONDRIAL"/>
    <property type="match status" value="1"/>
</dbReference>
<evidence type="ECO:0000256" key="5">
    <source>
        <dbReference type="ARBA" id="ARBA00022692"/>
    </source>
</evidence>
<dbReference type="OrthoDB" id="5595506at2759"/>
<dbReference type="GeneID" id="43655229"/>
<evidence type="ECO:0000256" key="12">
    <source>
        <dbReference type="ARBA" id="ARBA00024807"/>
    </source>
</evidence>
<gene>
    <name evidence="16" type="ORF">BDV27DRAFT_147642</name>
</gene>
<accession>A0A5N6ZZB2</accession>
<keyword evidence="11 13" id="KW-0472">Membrane</keyword>
<comment type="similarity">
    <text evidence="3">Belongs to the UPF0057 (PMP3) family.</text>
</comment>
<feature type="region of interest" description="Disordered" evidence="15">
    <location>
        <begin position="97"/>
        <end position="187"/>
    </location>
</feature>
<evidence type="ECO:0000256" key="2">
    <source>
        <dbReference type="ARBA" id="ARBA00007472"/>
    </source>
</evidence>
<evidence type="ECO:0000256" key="6">
    <source>
        <dbReference type="ARBA" id="ARBA00022792"/>
    </source>
</evidence>
<feature type="compositionally biased region" description="Polar residues" evidence="15">
    <location>
        <begin position="130"/>
        <end position="139"/>
    </location>
</feature>
<evidence type="ECO:0000256" key="15">
    <source>
        <dbReference type="SAM" id="MobiDB-lite"/>
    </source>
</evidence>
<feature type="region of interest" description="Disordered" evidence="15">
    <location>
        <begin position="222"/>
        <end position="249"/>
    </location>
</feature>
<feature type="compositionally biased region" description="Low complexity" evidence="15">
    <location>
        <begin position="600"/>
        <end position="616"/>
    </location>
</feature>
<sequence>MCGSDVFLAILAIFFPPVSVWIKVGICTADSIINLALCCLGYVPGLLHAWYIILKYPEQDPDDPYYEPISGGAHRRDVENGHVTYYYVSHQQIQHPSQRGYGTVAPNTATPPPQQQSQSAPKPQNEAAAGSSSDQTQGDSRPPPTYAEAVKGDHKKPEENRGRFDSADFPAFPSASTPQPALTHPTAIQQKNQRLVRFSWPFKPAMQSMPLLLRQSLRSTTTFTRTSRPVRSPLLSAVGPKPLPAGSDPRRQFSVCVQCQFRSQFTLYSSNETGKLKDGKTAEQPADKDQPAMGSSEGSPTIYLGAGSLEPPPSAKESNETEQVQQQEAKDDVKPQGAESKGLPSYLENHRSQVSKQFTTMMDNLQSNIFVAGQRLNDLTGYSSIEALKKDIHTQEERLRAARLRVREAKDAYAAAINNRSTSQREVNELLQRKHAWSASDLERFTHLYRNDHTNEVAENEAQEALSVAERESEEAAAQLNKSILSRYHEEQVWSDKIRRMSTWGTWGLMGVNVLLFLIFQIAVEPWRRKRLVKGFEEKVIEAIEKEKTMNHVEILAPVNATQQAPAAPSTTDSSAPIIAAASSPAAEETVSNAVSAEIPDVPDSATPAPDTTTAPNNQNSLNDLLESAKSQLSRFPPPASVESWRQYIGDLFSDRNLVITQRDLSSLALQSAAAGAAIMGLVIALIRPR</sequence>
<comment type="function">
    <text evidence="12">Required for the maintenance of the structure of the mitochondrial inner membrane. Involved in mitochondrial morphology. Causes growth arrest when highly overexpressed.</text>
</comment>
<dbReference type="PANTHER" id="PTHR31961">
    <property type="entry name" value="SENSITIVE TO HIGH EXPRESSION PROTEIN 9, MITOCHONDRIAL"/>
    <property type="match status" value="1"/>
</dbReference>
<feature type="region of interest" description="Disordered" evidence="15">
    <location>
        <begin position="590"/>
        <end position="621"/>
    </location>
</feature>
<proteinExistence type="inferred from homology"/>
<keyword evidence="7 13" id="KW-0809">Transit peptide</keyword>
<keyword evidence="8 13" id="KW-1133">Transmembrane helix</keyword>
<comment type="caution">
    <text evidence="13">Lacks conserved residue(s) required for the propagation of feature annotation.</text>
</comment>
<evidence type="ECO:0000256" key="9">
    <source>
        <dbReference type="ARBA" id="ARBA00023054"/>
    </source>
</evidence>
<feature type="coiled-coil region" evidence="14">
    <location>
        <begin position="385"/>
        <end position="419"/>
    </location>
</feature>
<feature type="compositionally biased region" description="Low complexity" evidence="15">
    <location>
        <begin position="222"/>
        <end position="233"/>
    </location>
</feature>
<feature type="transmembrane region" description="Helical" evidence="13">
    <location>
        <begin position="668"/>
        <end position="687"/>
    </location>
</feature>
<evidence type="ECO:0000256" key="11">
    <source>
        <dbReference type="ARBA" id="ARBA00023136"/>
    </source>
</evidence>
<comment type="subunit">
    <text evidence="4 13">Homooligomer.</text>
</comment>
<evidence type="ECO:0000256" key="14">
    <source>
        <dbReference type="SAM" id="Coils"/>
    </source>
</evidence>
<evidence type="ECO:0000313" key="17">
    <source>
        <dbReference type="Proteomes" id="UP000326268"/>
    </source>
</evidence>
<dbReference type="GO" id="GO:0007007">
    <property type="term" value="P:inner mitochondrial membrane organization"/>
    <property type="evidence" value="ECO:0007669"/>
    <property type="project" value="TreeGrafter"/>
</dbReference>
<evidence type="ECO:0000256" key="10">
    <source>
        <dbReference type="ARBA" id="ARBA00023128"/>
    </source>
</evidence>
<dbReference type="RefSeq" id="XP_031924711.1">
    <property type="nucleotide sequence ID" value="XM_032070783.1"/>
</dbReference>
<evidence type="ECO:0000313" key="16">
    <source>
        <dbReference type="EMBL" id="KAE8361630.1"/>
    </source>
</evidence>
<evidence type="ECO:0000256" key="1">
    <source>
        <dbReference type="ARBA" id="ARBA00004448"/>
    </source>
</evidence>
<name>A0A5N6ZZB2_9EURO</name>
<feature type="compositionally biased region" description="Low complexity" evidence="15">
    <location>
        <begin position="115"/>
        <end position="125"/>
    </location>
</feature>
<keyword evidence="5 13" id="KW-0812">Transmembrane</keyword>
<reference evidence="16 17" key="1">
    <citation type="submission" date="2019-04" db="EMBL/GenBank/DDBJ databases">
        <title>Friends and foes A comparative genomics studyof 23 Aspergillus species from section Flavi.</title>
        <authorList>
            <consortium name="DOE Joint Genome Institute"/>
            <person name="Kjaerbolling I."/>
            <person name="Vesth T."/>
            <person name="Frisvad J.C."/>
            <person name="Nybo J.L."/>
            <person name="Theobald S."/>
            <person name="Kildgaard S."/>
            <person name="Isbrandt T."/>
            <person name="Kuo A."/>
            <person name="Sato A."/>
            <person name="Lyhne E.K."/>
            <person name="Kogle M.E."/>
            <person name="Wiebenga A."/>
            <person name="Kun R.S."/>
            <person name="Lubbers R.J."/>
            <person name="Makela M.R."/>
            <person name="Barry K."/>
            <person name="Chovatia M."/>
            <person name="Clum A."/>
            <person name="Daum C."/>
            <person name="Haridas S."/>
            <person name="He G."/>
            <person name="LaButti K."/>
            <person name="Lipzen A."/>
            <person name="Mondo S."/>
            <person name="Riley R."/>
            <person name="Salamov A."/>
            <person name="Simmons B.A."/>
            <person name="Magnuson J.K."/>
            <person name="Henrissat B."/>
            <person name="Mortensen U.H."/>
            <person name="Larsen T.O."/>
            <person name="Devries R.P."/>
            <person name="Grigoriev I.V."/>
            <person name="Machida M."/>
            <person name="Baker S.E."/>
            <person name="Andersen M.R."/>
        </authorList>
    </citation>
    <scope>NUCLEOTIDE SEQUENCE [LARGE SCALE GENOMIC DNA]</scope>
    <source>
        <strain evidence="16 17">CBS 763.97</strain>
    </source>
</reference>
<keyword evidence="9 14" id="KW-0175">Coiled coil</keyword>
<comment type="subcellular location">
    <subcellularLocation>
        <location evidence="1 13">Mitochondrion inner membrane</location>
        <topology evidence="1 13">Multi-pass membrane protein</topology>
    </subcellularLocation>
</comment>
<keyword evidence="6 13" id="KW-0999">Mitochondrion inner membrane</keyword>